<feature type="transmembrane region" description="Helical" evidence="8">
    <location>
        <begin position="6"/>
        <end position="27"/>
    </location>
</feature>
<evidence type="ECO:0000256" key="8">
    <source>
        <dbReference type="SAM" id="Phobius"/>
    </source>
</evidence>
<reference evidence="10" key="1">
    <citation type="submission" date="2016-11" db="EMBL/GenBank/DDBJ databases">
        <authorList>
            <person name="Varghese N."/>
            <person name="Submissions S."/>
        </authorList>
    </citation>
    <scope>NUCLEOTIDE SEQUENCE [LARGE SCALE GENOMIC DNA]</scope>
    <source>
        <strain evidence="10">DSM 18095</strain>
    </source>
</reference>
<dbReference type="PIRSF" id="PIRSF037497">
    <property type="entry name" value="MreD_Clostridium/Treponema_prd"/>
    <property type="match status" value="1"/>
</dbReference>
<dbReference type="GeneID" id="90994788"/>
<feature type="transmembrane region" description="Helical" evidence="8">
    <location>
        <begin position="34"/>
        <end position="57"/>
    </location>
</feature>
<feature type="transmembrane region" description="Helical" evidence="8">
    <location>
        <begin position="95"/>
        <end position="121"/>
    </location>
</feature>
<keyword evidence="7 8" id="KW-0472">Membrane</keyword>
<dbReference type="RefSeq" id="WP_072971592.1">
    <property type="nucleotide sequence ID" value="NZ_FQTY01000001.1"/>
</dbReference>
<dbReference type="GO" id="GO:0008360">
    <property type="term" value="P:regulation of cell shape"/>
    <property type="evidence" value="ECO:0007669"/>
    <property type="project" value="UniProtKB-KW"/>
</dbReference>
<dbReference type="STRING" id="1123404.SAMN02745784_00095"/>
<comment type="similarity">
    <text evidence="2">Belongs to the MreD family.</text>
</comment>
<organism evidence="9 10">
    <name type="scientific">Tissierella praeacuta DSM 18095</name>
    <dbReference type="NCBI Taxonomy" id="1123404"/>
    <lineage>
        <taxon>Bacteria</taxon>
        <taxon>Bacillati</taxon>
        <taxon>Bacillota</taxon>
        <taxon>Tissierellia</taxon>
        <taxon>Tissierellales</taxon>
        <taxon>Tissierellaceae</taxon>
        <taxon>Tissierella</taxon>
    </lineage>
</organism>
<dbReference type="Pfam" id="PF04093">
    <property type="entry name" value="MreD"/>
    <property type="match status" value="1"/>
</dbReference>
<sequence length="166" mass="18747">MTVLIMILIILLNFFLQSAILPYINILGVVPNTALLIVISIALFKGRYYGGFIGLTIGLLQDIVFSPTIGVNAFIYFFIGYLIGSVGNKLTKENIFIPILLSTLCTILYNFSYYVFMFFLSQNIPFLSFAKDVLIIEIIYSGILSIPIYKVFSKIFVVPKIRFGNR</sequence>
<evidence type="ECO:0000256" key="1">
    <source>
        <dbReference type="ARBA" id="ARBA00004651"/>
    </source>
</evidence>
<accession>A0A1M4S6H1</accession>
<name>A0A1M4S6H1_9FIRM</name>
<dbReference type="AlphaFoldDB" id="A0A1M4S6H1"/>
<gene>
    <name evidence="9" type="ORF">SAMN02745784_00095</name>
</gene>
<protein>
    <submittedName>
        <fullName evidence="9">Rod shape-determining protein MreD</fullName>
    </submittedName>
</protein>
<feature type="transmembrane region" description="Helical" evidence="8">
    <location>
        <begin position="63"/>
        <end position="83"/>
    </location>
</feature>
<dbReference type="Proteomes" id="UP000184114">
    <property type="component" value="Unassembled WGS sequence"/>
</dbReference>
<evidence type="ECO:0000256" key="3">
    <source>
        <dbReference type="ARBA" id="ARBA00022475"/>
    </source>
</evidence>
<dbReference type="NCBIfam" id="TIGR03426">
    <property type="entry name" value="shape_MreD"/>
    <property type="match status" value="1"/>
</dbReference>
<evidence type="ECO:0000256" key="6">
    <source>
        <dbReference type="ARBA" id="ARBA00022989"/>
    </source>
</evidence>
<dbReference type="EMBL" id="FQTY01000001">
    <property type="protein sequence ID" value="SHE27798.1"/>
    <property type="molecule type" value="Genomic_DNA"/>
</dbReference>
<evidence type="ECO:0000256" key="7">
    <source>
        <dbReference type="ARBA" id="ARBA00023136"/>
    </source>
</evidence>
<dbReference type="GO" id="GO:0005886">
    <property type="term" value="C:plasma membrane"/>
    <property type="evidence" value="ECO:0007669"/>
    <property type="project" value="UniProtKB-SubCell"/>
</dbReference>
<evidence type="ECO:0000256" key="5">
    <source>
        <dbReference type="ARBA" id="ARBA00022960"/>
    </source>
</evidence>
<comment type="subcellular location">
    <subcellularLocation>
        <location evidence="1">Cell membrane</location>
        <topology evidence="1">Multi-pass membrane protein</topology>
    </subcellularLocation>
</comment>
<evidence type="ECO:0000256" key="2">
    <source>
        <dbReference type="ARBA" id="ARBA00007776"/>
    </source>
</evidence>
<dbReference type="InterPro" id="IPR017225">
    <property type="entry name" value="Cell_shape_determin_MreD_prd"/>
</dbReference>
<keyword evidence="3" id="KW-1003">Cell membrane</keyword>
<feature type="transmembrane region" description="Helical" evidence="8">
    <location>
        <begin position="133"/>
        <end position="152"/>
    </location>
</feature>
<keyword evidence="10" id="KW-1185">Reference proteome</keyword>
<keyword evidence="6 8" id="KW-1133">Transmembrane helix</keyword>
<proteinExistence type="inferred from homology"/>
<evidence type="ECO:0000313" key="10">
    <source>
        <dbReference type="Proteomes" id="UP000184114"/>
    </source>
</evidence>
<dbReference type="InterPro" id="IPR007227">
    <property type="entry name" value="Cell_shape_determining_MreD"/>
</dbReference>
<evidence type="ECO:0000313" key="9">
    <source>
        <dbReference type="EMBL" id="SHE27798.1"/>
    </source>
</evidence>
<keyword evidence="4 8" id="KW-0812">Transmembrane</keyword>
<keyword evidence="5" id="KW-0133">Cell shape</keyword>
<evidence type="ECO:0000256" key="4">
    <source>
        <dbReference type="ARBA" id="ARBA00022692"/>
    </source>
</evidence>